<proteinExistence type="predicted"/>
<dbReference type="InterPro" id="IPR029752">
    <property type="entry name" value="D-isomer_DH_CS1"/>
</dbReference>
<keyword evidence="4" id="KW-1185">Reference proteome</keyword>
<evidence type="ECO:0000313" key="4">
    <source>
        <dbReference type="Proteomes" id="UP000653305"/>
    </source>
</evidence>
<dbReference type="PANTHER" id="PTHR10996">
    <property type="entry name" value="2-HYDROXYACID DEHYDROGENASE-RELATED"/>
    <property type="match status" value="1"/>
</dbReference>
<dbReference type="EMBL" id="BMAC01000117">
    <property type="protein sequence ID" value="GFP85999.1"/>
    <property type="molecule type" value="Genomic_DNA"/>
</dbReference>
<dbReference type="InterPro" id="IPR036291">
    <property type="entry name" value="NAD(P)-bd_dom_sf"/>
</dbReference>
<sequence>KRVGIVGLGSIGFEVAKRLEAFGCAISYHSRNEKPYVSYVFYPDIHKLAGVIVNIARGAVVDEKELPWVPKELYELDNVVLSPHAGVFTEESFGDLFELVCGEFGSFL</sequence>
<evidence type="ECO:0000256" key="1">
    <source>
        <dbReference type="ARBA" id="ARBA00023002"/>
    </source>
</evidence>
<dbReference type="GO" id="GO:0030267">
    <property type="term" value="F:glyoxylate reductase (NADPH) activity"/>
    <property type="evidence" value="ECO:0007669"/>
    <property type="project" value="TreeGrafter"/>
</dbReference>
<dbReference type="OrthoDB" id="298012at2759"/>
<keyword evidence="1" id="KW-0560">Oxidoreductase</keyword>
<dbReference type="GO" id="GO:0005829">
    <property type="term" value="C:cytosol"/>
    <property type="evidence" value="ECO:0007669"/>
    <property type="project" value="TreeGrafter"/>
</dbReference>
<dbReference type="Pfam" id="PF02826">
    <property type="entry name" value="2-Hacid_dh_C"/>
    <property type="match status" value="1"/>
</dbReference>
<dbReference type="Gene3D" id="3.40.50.720">
    <property type="entry name" value="NAD(P)-binding Rossmann-like Domain"/>
    <property type="match status" value="2"/>
</dbReference>
<keyword evidence="3" id="KW-0670">Pyruvate</keyword>
<dbReference type="InterPro" id="IPR050223">
    <property type="entry name" value="D-isomer_2-hydroxyacid_DH"/>
</dbReference>
<gene>
    <name evidence="3" type="ORF">PHJA_000743800</name>
</gene>
<feature type="domain" description="D-isomer specific 2-hydroxyacid dehydrogenase NAD-binding" evidence="2">
    <location>
        <begin position="1"/>
        <end position="36"/>
    </location>
</feature>
<dbReference type="Proteomes" id="UP000653305">
    <property type="component" value="Unassembled WGS sequence"/>
</dbReference>
<dbReference type="GO" id="GO:0051287">
    <property type="term" value="F:NAD binding"/>
    <property type="evidence" value="ECO:0007669"/>
    <property type="project" value="InterPro"/>
</dbReference>
<evidence type="ECO:0000259" key="2">
    <source>
        <dbReference type="Pfam" id="PF02826"/>
    </source>
</evidence>
<comment type="caution">
    <text evidence="3">The sequence shown here is derived from an EMBL/GenBank/DDBJ whole genome shotgun (WGS) entry which is preliminary data.</text>
</comment>
<protein>
    <submittedName>
        <fullName evidence="3">Glyoxylate/hydroxypyruvate reductase hpr3</fullName>
    </submittedName>
</protein>
<dbReference type="AlphaFoldDB" id="A0A830BKQ1"/>
<feature type="non-terminal residue" evidence="3">
    <location>
        <position position="108"/>
    </location>
</feature>
<organism evidence="3 4">
    <name type="scientific">Phtheirospermum japonicum</name>
    <dbReference type="NCBI Taxonomy" id="374723"/>
    <lineage>
        <taxon>Eukaryota</taxon>
        <taxon>Viridiplantae</taxon>
        <taxon>Streptophyta</taxon>
        <taxon>Embryophyta</taxon>
        <taxon>Tracheophyta</taxon>
        <taxon>Spermatophyta</taxon>
        <taxon>Magnoliopsida</taxon>
        <taxon>eudicotyledons</taxon>
        <taxon>Gunneridae</taxon>
        <taxon>Pentapetalae</taxon>
        <taxon>asterids</taxon>
        <taxon>lamiids</taxon>
        <taxon>Lamiales</taxon>
        <taxon>Orobanchaceae</taxon>
        <taxon>Orobanchaceae incertae sedis</taxon>
        <taxon>Phtheirospermum</taxon>
    </lineage>
</organism>
<reference evidence="3" key="1">
    <citation type="submission" date="2020-07" db="EMBL/GenBank/DDBJ databases">
        <title>Ethylene signaling mediates host invasion by parasitic plants.</title>
        <authorList>
            <person name="Yoshida S."/>
        </authorList>
    </citation>
    <scope>NUCLEOTIDE SEQUENCE</scope>
    <source>
        <strain evidence="3">Okayama</strain>
    </source>
</reference>
<dbReference type="InterPro" id="IPR006140">
    <property type="entry name" value="D-isomer_DH_NAD-bd"/>
</dbReference>
<dbReference type="GO" id="GO:0016618">
    <property type="term" value="F:hydroxypyruvate reductase [NAD(P)H] activity"/>
    <property type="evidence" value="ECO:0007669"/>
    <property type="project" value="TreeGrafter"/>
</dbReference>
<evidence type="ECO:0000313" key="3">
    <source>
        <dbReference type="EMBL" id="GFP85999.1"/>
    </source>
</evidence>
<accession>A0A830BKQ1</accession>
<dbReference type="SUPFAM" id="SSF51735">
    <property type="entry name" value="NAD(P)-binding Rossmann-fold domains"/>
    <property type="match status" value="1"/>
</dbReference>
<dbReference type="PANTHER" id="PTHR10996:SF179">
    <property type="entry name" value="D-ISOMER SPECIFIC 2-HYDROXYACID DEHYDROGENASE FAMILY PROTEIN-RELATED"/>
    <property type="match status" value="1"/>
</dbReference>
<dbReference type="PROSITE" id="PS00065">
    <property type="entry name" value="D_2_HYDROXYACID_DH_1"/>
    <property type="match status" value="1"/>
</dbReference>
<name>A0A830BKQ1_9LAMI</name>